<name>A0A409YAY5_9AGAR</name>
<dbReference type="OrthoDB" id="3127089at2759"/>
<dbReference type="EMBL" id="NHYE01001025">
    <property type="protein sequence ID" value="PPR00160.1"/>
    <property type="molecule type" value="Genomic_DNA"/>
</dbReference>
<reference evidence="3 4" key="1">
    <citation type="journal article" date="2018" name="Evol. Lett.">
        <title>Horizontal gene cluster transfer increased hallucinogenic mushroom diversity.</title>
        <authorList>
            <person name="Reynolds H.T."/>
            <person name="Vijayakumar V."/>
            <person name="Gluck-Thaler E."/>
            <person name="Korotkin H.B."/>
            <person name="Matheny P.B."/>
            <person name="Slot J.C."/>
        </authorList>
    </citation>
    <scope>NUCLEOTIDE SEQUENCE [LARGE SCALE GENOMIC DNA]</scope>
    <source>
        <strain evidence="3 4">SRW20</strain>
    </source>
</reference>
<feature type="coiled-coil region" evidence="1">
    <location>
        <begin position="188"/>
        <end position="215"/>
    </location>
</feature>
<evidence type="ECO:0000313" key="3">
    <source>
        <dbReference type="EMBL" id="PPR00160.1"/>
    </source>
</evidence>
<evidence type="ECO:0000313" key="4">
    <source>
        <dbReference type="Proteomes" id="UP000284706"/>
    </source>
</evidence>
<dbReference type="InParanoid" id="A0A409YAY5"/>
<evidence type="ECO:0000256" key="1">
    <source>
        <dbReference type="SAM" id="Coils"/>
    </source>
</evidence>
<comment type="caution">
    <text evidence="3">The sequence shown here is derived from an EMBL/GenBank/DDBJ whole genome shotgun (WGS) entry which is preliminary data.</text>
</comment>
<feature type="compositionally biased region" description="Polar residues" evidence="2">
    <location>
        <begin position="43"/>
        <end position="53"/>
    </location>
</feature>
<organism evidence="3 4">
    <name type="scientific">Gymnopilus dilepis</name>
    <dbReference type="NCBI Taxonomy" id="231916"/>
    <lineage>
        <taxon>Eukaryota</taxon>
        <taxon>Fungi</taxon>
        <taxon>Dikarya</taxon>
        <taxon>Basidiomycota</taxon>
        <taxon>Agaricomycotina</taxon>
        <taxon>Agaricomycetes</taxon>
        <taxon>Agaricomycetidae</taxon>
        <taxon>Agaricales</taxon>
        <taxon>Agaricineae</taxon>
        <taxon>Hymenogastraceae</taxon>
        <taxon>Gymnopilus</taxon>
    </lineage>
</organism>
<proteinExistence type="predicted"/>
<feature type="compositionally biased region" description="Low complexity" evidence="2">
    <location>
        <begin position="7"/>
        <end position="19"/>
    </location>
</feature>
<accession>A0A409YAY5</accession>
<feature type="region of interest" description="Disordered" evidence="2">
    <location>
        <begin position="1"/>
        <end position="53"/>
    </location>
</feature>
<dbReference type="Proteomes" id="UP000284706">
    <property type="component" value="Unassembled WGS sequence"/>
</dbReference>
<sequence length="225" mass="24976">MSVSDRTTTSPTSAPSNSNHATVLEPCGTLPVSVPPEAPTNDPEVSSSSASNDPKTLWLSGALRVRMEPLRHSPYSTQIVFPSDAFQMSAFPELALHCDQIELVKLKRDYLAANEYRATRTISVVRRRQQREQAEESKALALLEEAQLKRDASLGPRFAAYDPDTALKLAEAVLRVLQADETLTSSKILELREELSALEDELDEVKRRVEEATRQYGRVLLSLQA</sequence>
<keyword evidence="1" id="KW-0175">Coiled coil</keyword>
<keyword evidence="4" id="KW-1185">Reference proteome</keyword>
<gene>
    <name evidence="3" type="ORF">CVT26_008879</name>
</gene>
<dbReference type="AlphaFoldDB" id="A0A409YAY5"/>
<protein>
    <submittedName>
        <fullName evidence="3">Uncharacterized protein</fullName>
    </submittedName>
</protein>
<evidence type="ECO:0000256" key="2">
    <source>
        <dbReference type="SAM" id="MobiDB-lite"/>
    </source>
</evidence>